<keyword evidence="4" id="KW-1185">Reference proteome</keyword>
<dbReference type="RefSeq" id="WP_175346301.1">
    <property type="nucleotide sequence ID" value="NZ_JABMCI010000048.1"/>
</dbReference>
<dbReference type="GO" id="GO:0016805">
    <property type="term" value="F:dipeptidase activity"/>
    <property type="evidence" value="ECO:0007669"/>
    <property type="project" value="InterPro"/>
</dbReference>
<dbReference type="AlphaFoldDB" id="A0A7Y5ZYM1"/>
<dbReference type="Pfam" id="PF01546">
    <property type="entry name" value="Peptidase_M20"/>
    <property type="match status" value="1"/>
</dbReference>
<dbReference type="NCBIfam" id="TIGR01891">
    <property type="entry name" value="amidohydrolases"/>
    <property type="match status" value="1"/>
</dbReference>
<dbReference type="InterPro" id="IPR052030">
    <property type="entry name" value="Peptidase_M20/M20A_hydrolases"/>
</dbReference>
<dbReference type="Proteomes" id="UP000565724">
    <property type="component" value="Unassembled WGS sequence"/>
</dbReference>
<dbReference type="PIRSF" id="PIRSF037226">
    <property type="entry name" value="Amidohydrolase_ACY1L2_prd"/>
    <property type="match status" value="1"/>
</dbReference>
<dbReference type="Gene3D" id="3.40.630.10">
    <property type="entry name" value="Zn peptidases"/>
    <property type="match status" value="1"/>
</dbReference>
<dbReference type="Gene3D" id="3.30.70.360">
    <property type="match status" value="1"/>
</dbReference>
<dbReference type="CDD" id="cd05672">
    <property type="entry name" value="M20_ACY1L2-like"/>
    <property type="match status" value="1"/>
</dbReference>
<dbReference type="InterPro" id="IPR011650">
    <property type="entry name" value="Peptidase_M20_dimer"/>
</dbReference>
<sequence>MSTPSTAFLDELHALTERRRAAFVPLTSAYPGADEPSRELVRAAAKVGEGAVLDLAHAIHAHPEEAFREVRSVAAIADLLRAHGVPASVGTHGLSTALRAGLTAQGPDDGAARSDAGPTIAILAEYDALPGVGHACGHHLIAGAATGAFLALHRAVADGLELPGRVLLLGTPAEEGSSGKEILARNGFFAGVDAAIMVHPFGFDVVDHPFLGRRQLRVTYHGVAAHASASPFMGRNALDAVALNYQAVAMLRQHIPPSDRVHGVILEGGARPSVVPERATVEYYVRSASPATLKDLSERLADIAQGAALATDTTAELVWDAAPFTLPVRTNSPLAERWAVHQAGRGRTVLAGGVVPEILAASTDFGNVSVRLPGIHPMIAVSDPDVALHTREFAEVAGGPRGDAAAIDGAVGLALTALDYLSDPALRAAVRKDFEDAGGVLDVEGYFS</sequence>
<dbReference type="FunFam" id="3.30.70.360:FF:000004">
    <property type="entry name" value="Peptidase M20 domain-containing protein 2"/>
    <property type="match status" value="1"/>
</dbReference>
<dbReference type="SUPFAM" id="SSF55031">
    <property type="entry name" value="Bacterial exopeptidase dimerisation domain"/>
    <property type="match status" value="1"/>
</dbReference>
<dbReference type="PANTHER" id="PTHR30575">
    <property type="entry name" value="PEPTIDASE M20"/>
    <property type="match status" value="1"/>
</dbReference>
<reference evidence="3 4" key="1">
    <citation type="submission" date="2020-05" db="EMBL/GenBank/DDBJ databases">
        <title>Genome Sequencing of Type Strains.</title>
        <authorList>
            <person name="Lemaire J.F."/>
            <person name="Inderbitzin P."/>
            <person name="Gregorio O.A."/>
            <person name="Collins S.B."/>
            <person name="Wespe N."/>
            <person name="Knight-Connoni V."/>
        </authorList>
    </citation>
    <scope>NUCLEOTIDE SEQUENCE [LARGE SCALE GENOMIC DNA]</scope>
    <source>
        <strain evidence="3 4">ATCC 25174</strain>
    </source>
</reference>
<dbReference type="InterPro" id="IPR036264">
    <property type="entry name" value="Bact_exopeptidase_dim_dom"/>
</dbReference>
<evidence type="ECO:0000313" key="4">
    <source>
        <dbReference type="Proteomes" id="UP000565724"/>
    </source>
</evidence>
<comment type="similarity">
    <text evidence="1">Belongs to the peptidase M20A family.</text>
</comment>
<dbReference type="GO" id="GO:0005737">
    <property type="term" value="C:cytoplasm"/>
    <property type="evidence" value="ECO:0007669"/>
    <property type="project" value="TreeGrafter"/>
</dbReference>
<dbReference type="GO" id="GO:0071713">
    <property type="term" value="F:para-aminobenzoyl-glutamate hydrolase activity"/>
    <property type="evidence" value="ECO:0007669"/>
    <property type="project" value="TreeGrafter"/>
</dbReference>
<dbReference type="InterPro" id="IPR017439">
    <property type="entry name" value="Amidohydrolase"/>
</dbReference>
<evidence type="ECO:0000256" key="1">
    <source>
        <dbReference type="PIRNR" id="PIRNR037226"/>
    </source>
</evidence>
<dbReference type="PANTHER" id="PTHR30575:SF0">
    <property type="entry name" value="XAA-ARG DIPEPTIDASE"/>
    <property type="match status" value="1"/>
</dbReference>
<dbReference type="GO" id="GO:0046657">
    <property type="term" value="P:folic acid catabolic process"/>
    <property type="evidence" value="ECO:0007669"/>
    <property type="project" value="TreeGrafter"/>
</dbReference>
<dbReference type="EMBL" id="JABMCI010000048">
    <property type="protein sequence ID" value="NUU16400.1"/>
    <property type="molecule type" value="Genomic_DNA"/>
</dbReference>
<comment type="caution">
    <text evidence="3">The sequence shown here is derived from an EMBL/GenBank/DDBJ whole genome shotgun (WGS) entry which is preliminary data.</text>
</comment>
<protein>
    <recommendedName>
        <fullName evidence="1">Peptidase M20 domain-containing protein 2</fullName>
    </recommendedName>
</protein>
<evidence type="ECO:0000259" key="2">
    <source>
        <dbReference type="Pfam" id="PF07687"/>
    </source>
</evidence>
<name>A0A7Y5ZYM1_9CELL</name>
<dbReference type="Pfam" id="PF07687">
    <property type="entry name" value="M20_dimer"/>
    <property type="match status" value="1"/>
</dbReference>
<dbReference type="InterPro" id="IPR017144">
    <property type="entry name" value="Xaa-Arg_dipeptidase"/>
</dbReference>
<organism evidence="3 4">
    <name type="scientific">Cellulomonas humilata</name>
    <dbReference type="NCBI Taxonomy" id="144055"/>
    <lineage>
        <taxon>Bacteria</taxon>
        <taxon>Bacillati</taxon>
        <taxon>Actinomycetota</taxon>
        <taxon>Actinomycetes</taxon>
        <taxon>Micrococcales</taxon>
        <taxon>Cellulomonadaceae</taxon>
        <taxon>Cellulomonas</taxon>
    </lineage>
</organism>
<dbReference type="SUPFAM" id="SSF53187">
    <property type="entry name" value="Zn-dependent exopeptidases"/>
    <property type="match status" value="1"/>
</dbReference>
<accession>A0A7Y5ZYM1</accession>
<proteinExistence type="inferred from homology"/>
<gene>
    <name evidence="3" type="ORF">HP550_03955</name>
</gene>
<evidence type="ECO:0000313" key="3">
    <source>
        <dbReference type="EMBL" id="NUU16400.1"/>
    </source>
</evidence>
<feature type="domain" description="Peptidase M20 dimerisation" evidence="2">
    <location>
        <begin position="214"/>
        <end position="308"/>
    </location>
</feature>
<dbReference type="InterPro" id="IPR002933">
    <property type="entry name" value="Peptidase_M20"/>
</dbReference>